<dbReference type="SUPFAM" id="SSF144000">
    <property type="entry name" value="Oxysterol-binding protein-like"/>
    <property type="match status" value="1"/>
</dbReference>
<dbReference type="FunFam" id="2.40.160.120:FF:000001">
    <property type="entry name" value="Oxysterol-binding protein"/>
    <property type="match status" value="1"/>
</dbReference>
<dbReference type="Gene3D" id="2.40.160.120">
    <property type="match status" value="1"/>
</dbReference>
<comment type="caution">
    <text evidence="3">The sequence shown here is derived from an EMBL/GenBank/DDBJ whole genome shotgun (WGS) entry which is preliminary data.</text>
</comment>
<dbReference type="Pfam" id="PF01237">
    <property type="entry name" value="Oxysterol_BP"/>
    <property type="match status" value="1"/>
</dbReference>
<sequence length="170" mass="19343">MSSKFRGKYLQINPIGRCHLVFRRTGHHYSWEKIPMTVHNIIVGRLWIDNSGEMDIVNHSTGEKCHLSYKAYSYFSSETPRRVTGAVTDASGAVQYVLNGTWDDHMESAEVVAQGHSQSGKQMLQTGSSTRLWQRNPLPQDADKMYYFTSFALTLNDLEDRLCPTGIVLR</sequence>
<evidence type="ECO:0000313" key="4">
    <source>
        <dbReference type="Proteomes" id="UP000784294"/>
    </source>
</evidence>
<dbReference type="AlphaFoldDB" id="A0A3S5BDW8"/>
<dbReference type="PANTHER" id="PTHR10972:SF205">
    <property type="entry name" value="OXYSTEROL-BINDING PROTEIN 1"/>
    <property type="match status" value="1"/>
</dbReference>
<gene>
    <name evidence="3" type="ORF">PXEA_LOCUS35239</name>
</gene>
<proteinExistence type="inferred from homology"/>
<comment type="similarity">
    <text evidence="1">Belongs to the OSBP family.</text>
</comment>
<dbReference type="EMBL" id="CAAALY010271133">
    <property type="protein sequence ID" value="VEL41799.1"/>
    <property type="molecule type" value="Genomic_DNA"/>
</dbReference>
<dbReference type="GO" id="GO:0005886">
    <property type="term" value="C:plasma membrane"/>
    <property type="evidence" value="ECO:0007669"/>
    <property type="project" value="TreeGrafter"/>
</dbReference>
<dbReference type="InterPro" id="IPR000648">
    <property type="entry name" value="Oxysterol-bd"/>
</dbReference>
<dbReference type="GO" id="GO:0005829">
    <property type="term" value="C:cytosol"/>
    <property type="evidence" value="ECO:0007669"/>
    <property type="project" value="TreeGrafter"/>
</dbReference>
<evidence type="ECO:0000313" key="3">
    <source>
        <dbReference type="EMBL" id="VEL41799.1"/>
    </source>
</evidence>
<protein>
    <recommendedName>
        <fullName evidence="5">Oxysterol-binding protein</fullName>
    </recommendedName>
</protein>
<keyword evidence="4" id="KW-1185">Reference proteome</keyword>
<dbReference type="GO" id="GO:0032934">
    <property type="term" value="F:sterol binding"/>
    <property type="evidence" value="ECO:0007669"/>
    <property type="project" value="TreeGrafter"/>
</dbReference>
<dbReference type="GO" id="GO:0097038">
    <property type="term" value="C:perinuclear endoplasmic reticulum"/>
    <property type="evidence" value="ECO:0007669"/>
    <property type="project" value="TreeGrafter"/>
</dbReference>
<reference evidence="3" key="1">
    <citation type="submission" date="2018-11" db="EMBL/GenBank/DDBJ databases">
        <authorList>
            <consortium name="Pathogen Informatics"/>
        </authorList>
    </citation>
    <scope>NUCLEOTIDE SEQUENCE</scope>
</reference>
<dbReference type="PANTHER" id="PTHR10972">
    <property type="entry name" value="OXYSTEROL-BINDING PROTEIN-RELATED"/>
    <property type="match status" value="1"/>
</dbReference>
<dbReference type="Proteomes" id="UP000784294">
    <property type="component" value="Unassembled WGS sequence"/>
</dbReference>
<evidence type="ECO:0000256" key="2">
    <source>
        <dbReference type="ARBA" id="ARBA00022553"/>
    </source>
</evidence>
<organism evidence="3 4">
    <name type="scientific">Protopolystoma xenopodis</name>
    <dbReference type="NCBI Taxonomy" id="117903"/>
    <lineage>
        <taxon>Eukaryota</taxon>
        <taxon>Metazoa</taxon>
        <taxon>Spiralia</taxon>
        <taxon>Lophotrochozoa</taxon>
        <taxon>Platyhelminthes</taxon>
        <taxon>Monogenea</taxon>
        <taxon>Polyopisthocotylea</taxon>
        <taxon>Polystomatidea</taxon>
        <taxon>Polystomatidae</taxon>
        <taxon>Protopolystoma</taxon>
    </lineage>
</organism>
<accession>A0A3S5BDW8</accession>
<evidence type="ECO:0008006" key="5">
    <source>
        <dbReference type="Google" id="ProtNLM"/>
    </source>
</evidence>
<dbReference type="InterPro" id="IPR037239">
    <property type="entry name" value="OSBP_sf"/>
</dbReference>
<dbReference type="GO" id="GO:0120009">
    <property type="term" value="P:intermembrane lipid transfer"/>
    <property type="evidence" value="ECO:0007669"/>
    <property type="project" value="UniProtKB-ARBA"/>
</dbReference>
<keyword evidence="2" id="KW-0597">Phosphoprotein</keyword>
<name>A0A3S5BDW8_9PLAT</name>
<evidence type="ECO:0000256" key="1">
    <source>
        <dbReference type="ARBA" id="ARBA00008842"/>
    </source>
</evidence>
<dbReference type="OrthoDB" id="1854502at2759"/>